<evidence type="ECO:0000259" key="2">
    <source>
        <dbReference type="Pfam" id="PF00582"/>
    </source>
</evidence>
<dbReference type="AlphaFoldDB" id="A0A0N7HXY0"/>
<dbReference type="CDD" id="cd00293">
    <property type="entry name" value="USP-like"/>
    <property type="match status" value="1"/>
</dbReference>
<dbReference type="PRINTS" id="PR01438">
    <property type="entry name" value="UNVRSLSTRESS"/>
</dbReference>
<dbReference type="STRING" id="1736674.APS56_00450"/>
<reference evidence="3 4" key="1">
    <citation type="submission" date="2015-10" db="EMBL/GenBank/DDBJ databases">
        <authorList>
            <person name="Gilbert D.G."/>
        </authorList>
    </citation>
    <scope>NUCLEOTIDE SEQUENCE [LARGE SCALE GENOMIC DNA]</scope>
    <source>
        <strain evidence="4">HZ-22</strain>
    </source>
</reference>
<dbReference type="OrthoDB" id="9788959at2"/>
<evidence type="ECO:0000313" key="4">
    <source>
        <dbReference type="Proteomes" id="UP000057981"/>
    </source>
</evidence>
<dbReference type="InterPro" id="IPR014729">
    <property type="entry name" value="Rossmann-like_a/b/a_fold"/>
</dbReference>
<accession>A0A0N7HXY0</accession>
<feature type="domain" description="UspA" evidence="2">
    <location>
        <begin position="1"/>
        <end position="146"/>
    </location>
</feature>
<dbReference type="Gene3D" id="3.40.50.620">
    <property type="entry name" value="HUPs"/>
    <property type="match status" value="2"/>
</dbReference>
<dbReference type="EMBL" id="CP012898">
    <property type="protein sequence ID" value="ALJ03710.1"/>
    <property type="molecule type" value="Genomic_DNA"/>
</dbReference>
<dbReference type="KEGG" id="ahz:APS56_00450"/>
<dbReference type="PANTHER" id="PTHR46268">
    <property type="entry name" value="STRESS RESPONSE PROTEIN NHAX"/>
    <property type="match status" value="1"/>
</dbReference>
<dbReference type="SUPFAM" id="SSF52402">
    <property type="entry name" value="Adenine nucleotide alpha hydrolases-like"/>
    <property type="match status" value="2"/>
</dbReference>
<comment type="similarity">
    <text evidence="1">Belongs to the universal stress protein A family.</text>
</comment>
<proteinExistence type="inferred from homology"/>
<dbReference type="InterPro" id="IPR006015">
    <property type="entry name" value="Universal_stress_UspA"/>
</dbReference>
<name>A0A0N7HXY0_9FLAO</name>
<evidence type="ECO:0000256" key="1">
    <source>
        <dbReference type="ARBA" id="ARBA00008791"/>
    </source>
</evidence>
<evidence type="ECO:0000313" key="3">
    <source>
        <dbReference type="EMBL" id="ALJ03710.1"/>
    </source>
</evidence>
<sequence length="280" mass="32057">MKTILLPTDFSKISINAIEYAMVMFKDVSCEFYIINVQKSSTFISDDMVVVSASATIYQTIVDAAKKSIKNLISKIKKKHNNTKHQFHSIVDYDNFIDSLNQTTKINNIDLIVMGTKGASGLEKVIFGSNTVRVMQRSNTPVLAIPEGCTYKDLNAVAFTSSFQSLYHQGDLKPLINLTKRCHSKLYVLHVSENDETTNNMNKGIDFFNEYFDDVVYEYMYATNNNVYKTIDNYIKDNNIKLLAMVGRKYSFLERFFSTHTVEKLASYIKIPFLVMHEDI</sequence>
<dbReference type="InterPro" id="IPR006016">
    <property type="entry name" value="UspA"/>
</dbReference>
<protein>
    <recommendedName>
        <fullName evidence="2">UspA domain-containing protein</fullName>
    </recommendedName>
</protein>
<organism evidence="3 4">
    <name type="scientific">Pseudalgibacter alginicilyticus</name>
    <dbReference type="NCBI Taxonomy" id="1736674"/>
    <lineage>
        <taxon>Bacteria</taxon>
        <taxon>Pseudomonadati</taxon>
        <taxon>Bacteroidota</taxon>
        <taxon>Flavobacteriia</taxon>
        <taxon>Flavobacteriales</taxon>
        <taxon>Flavobacteriaceae</taxon>
        <taxon>Pseudalgibacter</taxon>
    </lineage>
</organism>
<gene>
    <name evidence="3" type="ORF">APS56_00450</name>
</gene>
<dbReference type="PANTHER" id="PTHR46268:SF6">
    <property type="entry name" value="UNIVERSAL STRESS PROTEIN UP12"/>
    <property type="match status" value="1"/>
</dbReference>
<dbReference type="Proteomes" id="UP000057981">
    <property type="component" value="Chromosome"/>
</dbReference>
<keyword evidence="4" id="KW-1185">Reference proteome</keyword>
<dbReference type="RefSeq" id="WP_054723754.1">
    <property type="nucleotide sequence ID" value="NZ_CP012898.1"/>
</dbReference>
<dbReference type="Pfam" id="PF00582">
    <property type="entry name" value="Usp"/>
    <property type="match status" value="1"/>
</dbReference>